<accession>A0A841L019</accession>
<dbReference type="InterPro" id="IPR015797">
    <property type="entry name" value="NUDIX_hydrolase-like_dom_sf"/>
</dbReference>
<dbReference type="PROSITE" id="PS00893">
    <property type="entry name" value="NUDIX_BOX"/>
    <property type="match status" value="1"/>
</dbReference>
<evidence type="ECO:0000313" key="21">
    <source>
        <dbReference type="Proteomes" id="UP000538147"/>
    </source>
</evidence>
<evidence type="ECO:0000256" key="10">
    <source>
        <dbReference type="ARBA" id="ARBA00035861"/>
    </source>
</evidence>
<dbReference type="PRINTS" id="PR00502">
    <property type="entry name" value="NUDIXFAMILY"/>
</dbReference>
<dbReference type="InterPro" id="IPR047127">
    <property type="entry name" value="MutT-like"/>
</dbReference>
<feature type="binding site" evidence="18">
    <location>
        <position position="57"/>
    </location>
    <ligand>
        <name>Mg(2+)</name>
        <dbReference type="ChEBI" id="CHEBI:18420"/>
    </ligand>
</feature>
<evidence type="ECO:0000256" key="17">
    <source>
        <dbReference type="PIRSR" id="PIRSR603561-1"/>
    </source>
</evidence>
<dbReference type="InterPro" id="IPR020476">
    <property type="entry name" value="Nudix_hydrolase"/>
</dbReference>
<feature type="domain" description="Nudix hydrolase" evidence="19">
    <location>
        <begin position="1"/>
        <end position="128"/>
    </location>
</feature>
<dbReference type="EMBL" id="JACIIV010000002">
    <property type="protein sequence ID" value="MBB6226169.1"/>
    <property type="molecule type" value="Genomic_DNA"/>
</dbReference>
<evidence type="ECO:0000256" key="4">
    <source>
        <dbReference type="ARBA" id="ARBA00022705"/>
    </source>
</evidence>
<dbReference type="PANTHER" id="PTHR47707">
    <property type="entry name" value="8-OXO-DGTP DIPHOSPHATASE"/>
    <property type="match status" value="1"/>
</dbReference>
<dbReference type="InterPro" id="IPR003561">
    <property type="entry name" value="Mutator_MutT"/>
</dbReference>
<dbReference type="GO" id="GO:0046872">
    <property type="term" value="F:metal ion binding"/>
    <property type="evidence" value="ECO:0007669"/>
    <property type="project" value="UniProtKB-KW"/>
</dbReference>
<comment type="catalytic activity">
    <reaction evidence="10">
        <text>8-oxo-dGTP + H2O = 8-oxo-dGMP + diphosphate + H(+)</text>
        <dbReference type="Rhea" id="RHEA:31575"/>
        <dbReference type="ChEBI" id="CHEBI:15377"/>
        <dbReference type="ChEBI" id="CHEBI:15378"/>
        <dbReference type="ChEBI" id="CHEBI:33019"/>
        <dbReference type="ChEBI" id="CHEBI:63224"/>
        <dbReference type="ChEBI" id="CHEBI:77896"/>
        <dbReference type="EC" id="3.6.1.55"/>
    </reaction>
</comment>
<dbReference type="EC" id="3.6.1.55" evidence="12"/>
<dbReference type="CDD" id="cd03425">
    <property type="entry name" value="NUDIX_MutT_NudA_like"/>
    <property type="match status" value="1"/>
</dbReference>
<keyword evidence="4" id="KW-0235">DNA replication</keyword>
<dbReference type="GO" id="GO:0044715">
    <property type="term" value="F:8-oxo-dGDP phosphatase activity"/>
    <property type="evidence" value="ECO:0007669"/>
    <property type="project" value="TreeGrafter"/>
</dbReference>
<evidence type="ECO:0000256" key="9">
    <source>
        <dbReference type="ARBA" id="ARBA00023204"/>
    </source>
</evidence>
<dbReference type="Proteomes" id="UP000538147">
    <property type="component" value="Unassembled WGS sequence"/>
</dbReference>
<evidence type="ECO:0000256" key="1">
    <source>
        <dbReference type="ARBA" id="ARBA00001946"/>
    </source>
</evidence>
<evidence type="ECO:0000256" key="15">
    <source>
        <dbReference type="ARBA" id="ARBA00041979"/>
    </source>
</evidence>
<sequence length="139" mass="14860">MRIVQVAAGALIDAQGRVLVAERPAGGTMAGLWEFPGGKIEAGETPEAALARELDEELGVTIGSPTPLGFVSHAYPTFHLVMLLFGVREWRGEPRGRLNQRLQWVAACDLAELAMPSADYPLVPAIIAACDARVTLPSR</sequence>
<gene>
    <name evidence="20" type="ORF">FHS79_000322</name>
</gene>
<dbReference type="AlphaFoldDB" id="A0A841L019"/>
<dbReference type="NCBIfam" id="TIGR00586">
    <property type="entry name" value="mutt"/>
    <property type="match status" value="1"/>
</dbReference>
<comment type="caution">
    <text evidence="20">The sequence shown here is derived from an EMBL/GenBank/DDBJ whole genome shotgun (WGS) entry which is preliminary data.</text>
</comment>
<dbReference type="PROSITE" id="PS51462">
    <property type="entry name" value="NUDIX"/>
    <property type="match status" value="1"/>
</dbReference>
<keyword evidence="7 20" id="KW-0378">Hydrolase</keyword>
<dbReference type="SUPFAM" id="SSF55811">
    <property type="entry name" value="Nudix"/>
    <property type="match status" value="1"/>
</dbReference>
<dbReference type="InterPro" id="IPR020084">
    <property type="entry name" value="NUDIX_hydrolase_CS"/>
</dbReference>
<evidence type="ECO:0000256" key="8">
    <source>
        <dbReference type="ARBA" id="ARBA00022842"/>
    </source>
</evidence>
<dbReference type="PANTHER" id="PTHR47707:SF1">
    <property type="entry name" value="NUDIX HYDROLASE FAMILY PROTEIN"/>
    <property type="match status" value="1"/>
</dbReference>
<keyword evidence="5 18" id="KW-0479">Metal-binding</keyword>
<dbReference type="Gene3D" id="3.90.79.10">
    <property type="entry name" value="Nucleoside Triphosphate Pyrophosphohydrolase"/>
    <property type="match status" value="1"/>
</dbReference>
<dbReference type="GO" id="GO:0006281">
    <property type="term" value="P:DNA repair"/>
    <property type="evidence" value="ECO:0007669"/>
    <property type="project" value="UniProtKB-KW"/>
</dbReference>
<protein>
    <recommendedName>
        <fullName evidence="13">8-oxo-dGTP diphosphatase</fullName>
        <ecNumber evidence="12">3.6.1.55</ecNumber>
    </recommendedName>
    <alternativeName>
        <fullName evidence="16">7,8-dihydro-8-oxoguanine-triphosphatase</fullName>
    </alternativeName>
    <alternativeName>
        <fullName evidence="15">Mutator protein MutT</fullName>
    </alternativeName>
    <alternativeName>
        <fullName evidence="14">dGTP pyrophosphohydrolase</fullName>
    </alternativeName>
</protein>
<keyword evidence="6" id="KW-0227">DNA damage</keyword>
<organism evidence="20 21">
    <name type="scientific">Polymorphobacter multimanifer</name>
    <dbReference type="NCBI Taxonomy" id="1070431"/>
    <lineage>
        <taxon>Bacteria</taxon>
        <taxon>Pseudomonadati</taxon>
        <taxon>Pseudomonadota</taxon>
        <taxon>Alphaproteobacteria</taxon>
        <taxon>Sphingomonadales</taxon>
        <taxon>Sphingosinicellaceae</taxon>
        <taxon>Polymorphobacter</taxon>
    </lineage>
</organism>
<evidence type="ECO:0000256" key="7">
    <source>
        <dbReference type="ARBA" id="ARBA00022801"/>
    </source>
</evidence>
<evidence type="ECO:0000256" key="5">
    <source>
        <dbReference type="ARBA" id="ARBA00022723"/>
    </source>
</evidence>
<evidence type="ECO:0000256" key="12">
    <source>
        <dbReference type="ARBA" id="ARBA00038905"/>
    </source>
</evidence>
<comment type="cofactor">
    <cofactor evidence="1 18">
        <name>Mg(2+)</name>
        <dbReference type="ChEBI" id="CHEBI:18420"/>
    </cofactor>
</comment>
<reference evidence="20 21" key="1">
    <citation type="submission" date="2020-08" db="EMBL/GenBank/DDBJ databases">
        <title>Genomic Encyclopedia of Type Strains, Phase IV (KMG-IV): sequencing the most valuable type-strain genomes for metagenomic binning, comparative biology and taxonomic classification.</title>
        <authorList>
            <person name="Goeker M."/>
        </authorList>
    </citation>
    <scope>NUCLEOTIDE SEQUENCE [LARGE SCALE GENOMIC DNA]</scope>
    <source>
        <strain evidence="20 21">DSM 102189</strain>
    </source>
</reference>
<keyword evidence="8 18" id="KW-0460">Magnesium</keyword>
<dbReference type="GO" id="GO:0044716">
    <property type="term" value="F:8-oxo-GDP phosphatase activity"/>
    <property type="evidence" value="ECO:0007669"/>
    <property type="project" value="TreeGrafter"/>
</dbReference>
<proteinExistence type="inferred from homology"/>
<feature type="binding site" evidence="17">
    <location>
        <position position="23"/>
    </location>
    <ligand>
        <name>8-oxo-dGTP</name>
        <dbReference type="ChEBI" id="CHEBI:77896"/>
    </ligand>
</feature>
<evidence type="ECO:0000313" key="20">
    <source>
        <dbReference type="EMBL" id="MBB6226169.1"/>
    </source>
</evidence>
<keyword evidence="3" id="KW-0515">Mutator protein</keyword>
<evidence type="ECO:0000256" key="11">
    <source>
        <dbReference type="ARBA" id="ARBA00036904"/>
    </source>
</evidence>
<dbReference type="GO" id="GO:0006260">
    <property type="term" value="P:DNA replication"/>
    <property type="evidence" value="ECO:0007669"/>
    <property type="project" value="UniProtKB-KW"/>
</dbReference>
<evidence type="ECO:0000256" key="3">
    <source>
        <dbReference type="ARBA" id="ARBA00022457"/>
    </source>
</evidence>
<evidence type="ECO:0000256" key="14">
    <source>
        <dbReference type="ARBA" id="ARBA00041592"/>
    </source>
</evidence>
<evidence type="ECO:0000256" key="2">
    <source>
        <dbReference type="ARBA" id="ARBA00005582"/>
    </source>
</evidence>
<dbReference type="RefSeq" id="WP_274603640.1">
    <property type="nucleotide sequence ID" value="NZ_BMOX01000010.1"/>
</dbReference>
<name>A0A841L019_9SPHN</name>
<dbReference type="GO" id="GO:0035539">
    <property type="term" value="F:8-oxo-7,8-dihydrodeoxyguanosine triphosphate pyrophosphatase activity"/>
    <property type="evidence" value="ECO:0007669"/>
    <property type="project" value="UniProtKB-EC"/>
</dbReference>
<comment type="catalytic activity">
    <reaction evidence="11">
        <text>8-oxo-GTP + H2O = 8-oxo-GMP + diphosphate + H(+)</text>
        <dbReference type="Rhea" id="RHEA:67616"/>
        <dbReference type="ChEBI" id="CHEBI:15377"/>
        <dbReference type="ChEBI" id="CHEBI:15378"/>
        <dbReference type="ChEBI" id="CHEBI:33019"/>
        <dbReference type="ChEBI" id="CHEBI:143553"/>
        <dbReference type="ChEBI" id="CHEBI:145694"/>
    </reaction>
</comment>
<dbReference type="InterPro" id="IPR029119">
    <property type="entry name" value="MutY_C"/>
</dbReference>
<keyword evidence="21" id="KW-1185">Reference proteome</keyword>
<evidence type="ECO:0000256" key="16">
    <source>
        <dbReference type="ARBA" id="ARBA00042798"/>
    </source>
</evidence>
<feature type="binding site" evidence="17">
    <location>
        <begin position="34"/>
        <end position="37"/>
    </location>
    <ligand>
        <name>8-oxo-dGTP</name>
        <dbReference type="ChEBI" id="CHEBI:77896"/>
    </ligand>
</feature>
<comment type="similarity">
    <text evidence="2">Belongs to the Nudix hydrolase family.</text>
</comment>
<evidence type="ECO:0000256" key="13">
    <source>
        <dbReference type="ARBA" id="ARBA00040794"/>
    </source>
</evidence>
<dbReference type="FunFam" id="3.90.79.10:FF:000014">
    <property type="entry name" value="8-oxo-dGTP diphosphatase MutT"/>
    <property type="match status" value="1"/>
</dbReference>
<keyword evidence="9" id="KW-0234">DNA repair</keyword>
<feature type="binding site" evidence="18">
    <location>
        <position position="37"/>
    </location>
    <ligand>
        <name>Mg(2+)</name>
        <dbReference type="ChEBI" id="CHEBI:18420"/>
    </ligand>
</feature>
<evidence type="ECO:0000256" key="18">
    <source>
        <dbReference type="PIRSR" id="PIRSR603561-2"/>
    </source>
</evidence>
<dbReference type="Pfam" id="PF14815">
    <property type="entry name" value="NUDIX_4"/>
    <property type="match status" value="1"/>
</dbReference>
<dbReference type="GO" id="GO:0008413">
    <property type="term" value="F:8-oxo-7,8-dihydroguanosine triphosphate pyrophosphatase activity"/>
    <property type="evidence" value="ECO:0007669"/>
    <property type="project" value="InterPro"/>
</dbReference>
<evidence type="ECO:0000256" key="6">
    <source>
        <dbReference type="ARBA" id="ARBA00022763"/>
    </source>
</evidence>
<evidence type="ECO:0000259" key="19">
    <source>
        <dbReference type="PROSITE" id="PS51462"/>
    </source>
</evidence>
<dbReference type="InterPro" id="IPR000086">
    <property type="entry name" value="NUDIX_hydrolase_dom"/>
</dbReference>